<dbReference type="InterPro" id="IPR011032">
    <property type="entry name" value="GroES-like_sf"/>
</dbReference>
<comment type="caution">
    <text evidence="4">The sequence shown here is derived from an EMBL/GenBank/DDBJ whole genome shotgun (WGS) entry which is preliminary data.</text>
</comment>
<sequence length="335" mass="35836">MKALSLINKGDARIVEISEPVFSADDLLLRVDMVGLCGTDLNSFRGNNPLVTYPRVLGHEIAATVLQGTSGVPAGTRVAVSPYTSCGRCPSCRRGRFNACRENQTFGVQRDGALTELLVVPEGKVYPSALSTKELCLVEPLTVGFHAVARARVTETDVVAVFGCGGIGLGAVAGSAFRRARTIAIDLDDTKLETARAAGAKHLINSEREDFRARLQELTDGDGPDVVIEAIGLQATFQAAVQVVAFTGRVVYIGYAKEPVAYETKLFVQKELDILGSRNALPEDFRQVIAMLGAGRFPVDLAVSAIVGLEEAPSMLAKWSSSPADYTKIMVQIHL</sequence>
<dbReference type="PANTHER" id="PTHR43401">
    <property type="entry name" value="L-THREONINE 3-DEHYDROGENASE"/>
    <property type="match status" value="1"/>
</dbReference>
<gene>
    <name evidence="4" type="ORF">HDF08_002263</name>
</gene>
<feature type="domain" description="Alcohol dehydrogenase-like C-terminal" evidence="2">
    <location>
        <begin position="166"/>
        <end position="292"/>
    </location>
</feature>
<organism evidence="4 5">
    <name type="scientific">Tunturiibacter lichenicola</name>
    <dbReference type="NCBI Taxonomy" id="2051959"/>
    <lineage>
        <taxon>Bacteria</taxon>
        <taxon>Pseudomonadati</taxon>
        <taxon>Acidobacteriota</taxon>
        <taxon>Terriglobia</taxon>
        <taxon>Terriglobales</taxon>
        <taxon>Acidobacteriaceae</taxon>
        <taxon>Tunturiibacter</taxon>
    </lineage>
</organism>
<dbReference type="GO" id="GO:0016491">
    <property type="term" value="F:oxidoreductase activity"/>
    <property type="evidence" value="ECO:0007669"/>
    <property type="project" value="UniProtKB-KW"/>
</dbReference>
<evidence type="ECO:0000256" key="1">
    <source>
        <dbReference type="ARBA" id="ARBA00023002"/>
    </source>
</evidence>
<dbReference type="Gene3D" id="3.90.180.10">
    <property type="entry name" value="Medium-chain alcohol dehydrogenases, catalytic domain"/>
    <property type="match status" value="1"/>
</dbReference>
<reference evidence="4 5" key="1">
    <citation type="submission" date="2020-07" db="EMBL/GenBank/DDBJ databases">
        <title>Genomic Encyclopedia of Type Strains, Phase IV (KMG-V): Genome sequencing to study the core and pangenomes of soil and plant-associated prokaryotes.</title>
        <authorList>
            <person name="Whitman W."/>
        </authorList>
    </citation>
    <scope>NUCLEOTIDE SEQUENCE [LARGE SCALE GENOMIC DNA]</scope>
    <source>
        <strain evidence="4 5">M8UP22</strain>
    </source>
</reference>
<dbReference type="SUPFAM" id="SSF51735">
    <property type="entry name" value="NAD(P)-binding Rossmann-fold domains"/>
    <property type="match status" value="1"/>
</dbReference>
<evidence type="ECO:0000313" key="5">
    <source>
        <dbReference type="Proteomes" id="UP000564385"/>
    </source>
</evidence>
<evidence type="ECO:0000259" key="2">
    <source>
        <dbReference type="Pfam" id="PF00107"/>
    </source>
</evidence>
<accession>A0A852VKX3</accession>
<dbReference type="Pfam" id="PF08240">
    <property type="entry name" value="ADH_N"/>
    <property type="match status" value="1"/>
</dbReference>
<evidence type="ECO:0000313" key="4">
    <source>
        <dbReference type="EMBL" id="NYF90196.1"/>
    </source>
</evidence>
<dbReference type="PANTHER" id="PTHR43401:SF2">
    <property type="entry name" value="L-THREONINE 3-DEHYDROGENASE"/>
    <property type="match status" value="1"/>
</dbReference>
<protein>
    <submittedName>
        <fullName evidence="4">Threonine dehydrogenase-like Zn-dependent dehydrogenase</fullName>
    </submittedName>
</protein>
<dbReference type="AlphaFoldDB" id="A0A852VKX3"/>
<dbReference type="EMBL" id="JACCCU010000001">
    <property type="protein sequence ID" value="NYF90196.1"/>
    <property type="molecule type" value="Genomic_DNA"/>
</dbReference>
<feature type="domain" description="Alcohol dehydrogenase-like N-terminal" evidence="3">
    <location>
        <begin position="24"/>
        <end position="127"/>
    </location>
</feature>
<name>A0A852VKX3_9BACT</name>
<keyword evidence="1" id="KW-0560">Oxidoreductase</keyword>
<dbReference type="InterPro" id="IPR050129">
    <property type="entry name" value="Zn_alcohol_dh"/>
</dbReference>
<evidence type="ECO:0000259" key="3">
    <source>
        <dbReference type="Pfam" id="PF08240"/>
    </source>
</evidence>
<dbReference type="CDD" id="cd08261">
    <property type="entry name" value="Zn_ADH7"/>
    <property type="match status" value="1"/>
</dbReference>
<dbReference type="Pfam" id="PF00107">
    <property type="entry name" value="ADH_zinc_N"/>
    <property type="match status" value="1"/>
</dbReference>
<dbReference type="InterPro" id="IPR013149">
    <property type="entry name" value="ADH-like_C"/>
</dbReference>
<dbReference type="InterPro" id="IPR036291">
    <property type="entry name" value="NAD(P)-bd_dom_sf"/>
</dbReference>
<proteinExistence type="predicted"/>
<dbReference type="InterPro" id="IPR013154">
    <property type="entry name" value="ADH-like_N"/>
</dbReference>
<dbReference type="Gene3D" id="3.40.50.720">
    <property type="entry name" value="NAD(P)-binding Rossmann-like Domain"/>
    <property type="match status" value="1"/>
</dbReference>
<dbReference type="Proteomes" id="UP000564385">
    <property type="component" value="Unassembled WGS sequence"/>
</dbReference>
<dbReference type="SUPFAM" id="SSF50129">
    <property type="entry name" value="GroES-like"/>
    <property type="match status" value="1"/>
</dbReference>